<dbReference type="AlphaFoldDB" id="A0A6A5G8A5"/>
<evidence type="ECO:0000313" key="1">
    <source>
        <dbReference type="EMBL" id="KAF1751318.1"/>
    </source>
</evidence>
<sequence length="152" mass="17172">MFPNLPTLPSNPIFSGFAPILSQFPLFASLVPRPPQRDHVITTGKCAGGETKIVTVFPWKNTTVNRNMGHMDYELSRLQKYSGISTNEFCPEITKTPVQHNSNFAVIYRFPYLTSTCDRLRLFVRNAVSWSSEVSRARVACECDKTVELIRG</sequence>
<evidence type="ECO:0000313" key="2">
    <source>
        <dbReference type="Proteomes" id="UP000483820"/>
    </source>
</evidence>
<proteinExistence type="predicted"/>
<dbReference type="GeneID" id="9810843"/>
<gene>
    <name evidence="1" type="ORF">GCK72_017872</name>
</gene>
<dbReference type="KEGG" id="crq:GCK72_017872"/>
<protein>
    <submittedName>
        <fullName evidence="1">Uncharacterized protein</fullName>
    </submittedName>
</protein>
<dbReference type="PANTHER" id="PTHR36955:SF1">
    <property type="entry name" value="SECRETED NEMATODE CLADE V PROTEIN GENE FAMILY"/>
    <property type="match status" value="1"/>
</dbReference>
<dbReference type="CTD" id="9810843"/>
<dbReference type="Pfam" id="PF17619">
    <property type="entry name" value="SCVP"/>
    <property type="match status" value="1"/>
</dbReference>
<reference evidence="1 2" key="1">
    <citation type="submission" date="2019-12" db="EMBL/GenBank/DDBJ databases">
        <title>Chromosome-level assembly of the Caenorhabditis remanei genome.</title>
        <authorList>
            <person name="Teterina A.A."/>
            <person name="Willis J.H."/>
            <person name="Phillips P.C."/>
        </authorList>
    </citation>
    <scope>NUCLEOTIDE SEQUENCE [LARGE SCALE GENOMIC DNA]</scope>
    <source>
        <strain evidence="1 2">PX506</strain>
        <tissue evidence="1">Whole organism</tissue>
    </source>
</reference>
<dbReference type="PANTHER" id="PTHR36955">
    <property type="entry name" value="SECRETED NEMATODE CLADE V PROTEIN GENE FAMILY"/>
    <property type="match status" value="1"/>
</dbReference>
<dbReference type="EMBL" id="WUAV01000005">
    <property type="protein sequence ID" value="KAF1751318.1"/>
    <property type="molecule type" value="Genomic_DNA"/>
</dbReference>
<dbReference type="InterPro" id="IPR035126">
    <property type="entry name" value="SCVP"/>
</dbReference>
<name>A0A6A5G8A5_CAERE</name>
<accession>A0A6A5G8A5</accession>
<organism evidence="1 2">
    <name type="scientific">Caenorhabditis remanei</name>
    <name type="common">Caenorhabditis vulgaris</name>
    <dbReference type="NCBI Taxonomy" id="31234"/>
    <lineage>
        <taxon>Eukaryota</taxon>
        <taxon>Metazoa</taxon>
        <taxon>Ecdysozoa</taxon>
        <taxon>Nematoda</taxon>
        <taxon>Chromadorea</taxon>
        <taxon>Rhabditida</taxon>
        <taxon>Rhabditina</taxon>
        <taxon>Rhabditomorpha</taxon>
        <taxon>Rhabditoidea</taxon>
        <taxon>Rhabditidae</taxon>
        <taxon>Peloderinae</taxon>
        <taxon>Caenorhabditis</taxon>
    </lineage>
</organism>
<dbReference type="RefSeq" id="XP_003112535.2">
    <property type="nucleotide sequence ID" value="XM_003112487.2"/>
</dbReference>
<dbReference type="Proteomes" id="UP000483820">
    <property type="component" value="Chromosome V"/>
</dbReference>
<comment type="caution">
    <text evidence="1">The sequence shown here is derived from an EMBL/GenBank/DDBJ whole genome shotgun (WGS) entry which is preliminary data.</text>
</comment>